<keyword evidence="3" id="KW-1185">Reference proteome</keyword>
<evidence type="ECO:0000313" key="3">
    <source>
        <dbReference type="Proteomes" id="UP000188268"/>
    </source>
</evidence>
<feature type="compositionally biased region" description="Basic and acidic residues" evidence="1">
    <location>
        <begin position="27"/>
        <end position="39"/>
    </location>
</feature>
<organism evidence="2 3">
    <name type="scientific">Corchorus capsularis</name>
    <name type="common">Jute</name>
    <dbReference type="NCBI Taxonomy" id="210143"/>
    <lineage>
        <taxon>Eukaryota</taxon>
        <taxon>Viridiplantae</taxon>
        <taxon>Streptophyta</taxon>
        <taxon>Embryophyta</taxon>
        <taxon>Tracheophyta</taxon>
        <taxon>Spermatophyta</taxon>
        <taxon>Magnoliopsida</taxon>
        <taxon>eudicotyledons</taxon>
        <taxon>Gunneridae</taxon>
        <taxon>Pentapetalae</taxon>
        <taxon>rosids</taxon>
        <taxon>malvids</taxon>
        <taxon>Malvales</taxon>
        <taxon>Malvaceae</taxon>
        <taxon>Grewioideae</taxon>
        <taxon>Apeibeae</taxon>
        <taxon>Corchorus</taxon>
    </lineage>
</organism>
<feature type="region of interest" description="Disordered" evidence="1">
    <location>
        <begin position="19"/>
        <end position="39"/>
    </location>
</feature>
<name>A0A1R3IAF8_COCAP</name>
<sequence length="63" mass="7494">MAKRRFQIHRLEERLQSKGKTGNRKVWRMEEKSRTPRKTDFQNLPVTPLLYIIPPPCLLCLSS</sequence>
<comment type="caution">
    <text evidence="2">The sequence shown here is derived from an EMBL/GenBank/DDBJ whole genome shotgun (WGS) entry which is preliminary data.</text>
</comment>
<reference evidence="2 3" key="1">
    <citation type="submission" date="2013-09" db="EMBL/GenBank/DDBJ databases">
        <title>Corchorus capsularis genome sequencing.</title>
        <authorList>
            <person name="Alam M."/>
            <person name="Haque M.S."/>
            <person name="Islam M.S."/>
            <person name="Emdad E.M."/>
            <person name="Islam M.M."/>
            <person name="Ahmed B."/>
            <person name="Halim A."/>
            <person name="Hossen Q.M.M."/>
            <person name="Hossain M.Z."/>
            <person name="Ahmed R."/>
            <person name="Khan M.M."/>
            <person name="Islam R."/>
            <person name="Rashid M.M."/>
            <person name="Khan S.A."/>
            <person name="Rahman M.S."/>
            <person name="Alam M."/>
        </authorList>
    </citation>
    <scope>NUCLEOTIDE SEQUENCE [LARGE SCALE GENOMIC DNA]</scope>
    <source>
        <strain evidence="3">cv. CVL-1</strain>
        <tissue evidence="2">Whole seedling</tissue>
    </source>
</reference>
<evidence type="ECO:0000313" key="2">
    <source>
        <dbReference type="EMBL" id="OMO79582.1"/>
    </source>
</evidence>
<evidence type="ECO:0000256" key="1">
    <source>
        <dbReference type="SAM" id="MobiDB-lite"/>
    </source>
</evidence>
<dbReference type="Gramene" id="OMO79582">
    <property type="protein sequence ID" value="OMO79582"/>
    <property type="gene ID" value="CCACVL1_13565"/>
</dbReference>
<dbReference type="EMBL" id="AWWV01010376">
    <property type="protein sequence ID" value="OMO79582.1"/>
    <property type="molecule type" value="Genomic_DNA"/>
</dbReference>
<accession>A0A1R3IAF8</accession>
<dbReference type="AlphaFoldDB" id="A0A1R3IAF8"/>
<protein>
    <submittedName>
        <fullName evidence="2">Uncharacterized protein</fullName>
    </submittedName>
</protein>
<proteinExistence type="predicted"/>
<gene>
    <name evidence="2" type="ORF">CCACVL1_13565</name>
</gene>
<dbReference type="Proteomes" id="UP000188268">
    <property type="component" value="Unassembled WGS sequence"/>
</dbReference>